<dbReference type="SUPFAM" id="SSF49464">
    <property type="entry name" value="Carboxypeptidase regulatory domain-like"/>
    <property type="match status" value="1"/>
</dbReference>
<comment type="caution">
    <text evidence="1">The sequence shown here is derived from an EMBL/GenBank/DDBJ whole genome shotgun (WGS) entry which is preliminary data.</text>
</comment>
<evidence type="ECO:0000313" key="2">
    <source>
        <dbReference type="Proteomes" id="UP000321926"/>
    </source>
</evidence>
<dbReference type="Proteomes" id="UP000321926">
    <property type="component" value="Unassembled WGS sequence"/>
</dbReference>
<sequence>MKTPLLLTMLFFTLLLPGCKDKDDAAEMVVVKGRVYDDLLQQPVQNMLVYIYDVACKNFACSYNQLLDSTRTDAHGYYQLAHKPKNSNGLNVGCSIPDRMYALPNGQTSQRPISKGSNNVNFIIRKTSVIRARVLVTNNLYPPLSIGDYIGFHLVRVYGANNDTTVYLRGVANQENIISLLSAAPNFSTYYRRRLDYLTYGAYADTFDITIIAEPDKFPITSY</sequence>
<dbReference type="AlphaFoldDB" id="A0A5C8JHC5"/>
<dbReference type="InterPro" id="IPR008969">
    <property type="entry name" value="CarboxyPept-like_regulatory"/>
</dbReference>
<gene>
    <name evidence="1" type="ORF">FVR03_16250</name>
</gene>
<dbReference type="RefSeq" id="WP_147922817.1">
    <property type="nucleotide sequence ID" value="NZ_VRTY01000066.1"/>
</dbReference>
<reference evidence="1 2" key="1">
    <citation type="submission" date="2019-08" db="EMBL/GenBank/DDBJ databases">
        <authorList>
            <person name="Shi S."/>
        </authorList>
    </citation>
    <scope>NUCLEOTIDE SEQUENCE [LARGE SCALE GENOMIC DNA]</scope>
    <source>
        <strain evidence="1 2">GY10130</strain>
    </source>
</reference>
<protein>
    <submittedName>
        <fullName evidence="1">Uncharacterized protein</fullName>
    </submittedName>
</protein>
<keyword evidence="2" id="KW-1185">Reference proteome</keyword>
<organism evidence="1 2">
    <name type="scientific">Pontibacter qinzhouensis</name>
    <dbReference type="NCBI Taxonomy" id="2603253"/>
    <lineage>
        <taxon>Bacteria</taxon>
        <taxon>Pseudomonadati</taxon>
        <taxon>Bacteroidota</taxon>
        <taxon>Cytophagia</taxon>
        <taxon>Cytophagales</taxon>
        <taxon>Hymenobacteraceae</taxon>
        <taxon>Pontibacter</taxon>
    </lineage>
</organism>
<evidence type="ECO:0000313" key="1">
    <source>
        <dbReference type="EMBL" id="TXK37028.1"/>
    </source>
</evidence>
<proteinExistence type="predicted"/>
<name>A0A5C8JHC5_9BACT</name>
<accession>A0A5C8JHC5</accession>
<dbReference type="OrthoDB" id="1443371at2"/>
<dbReference type="EMBL" id="VRTY01000066">
    <property type="protein sequence ID" value="TXK37028.1"/>
    <property type="molecule type" value="Genomic_DNA"/>
</dbReference>